<dbReference type="EMBL" id="CP011125">
    <property type="protein sequence ID" value="AKF03377.1"/>
    <property type="molecule type" value="Genomic_DNA"/>
</dbReference>
<accession>A0A0F6VZF2</accession>
<reference evidence="2 3" key="1">
    <citation type="submission" date="2015-03" db="EMBL/GenBank/DDBJ databases">
        <title>Genome assembly of Sandaracinus amylolyticus DSM 53668.</title>
        <authorList>
            <person name="Sharma G."/>
            <person name="Subramanian S."/>
        </authorList>
    </citation>
    <scope>NUCLEOTIDE SEQUENCE [LARGE SCALE GENOMIC DNA]</scope>
    <source>
        <strain evidence="2 3">DSM 53668</strain>
    </source>
</reference>
<evidence type="ECO:0000256" key="1">
    <source>
        <dbReference type="SAM" id="MobiDB-lite"/>
    </source>
</evidence>
<evidence type="ECO:0000313" key="3">
    <source>
        <dbReference type="Proteomes" id="UP000034883"/>
    </source>
</evidence>
<proteinExistence type="predicted"/>
<evidence type="ECO:0000313" key="2">
    <source>
        <dbReference type="EMBL" id="AKF03377.1"/>
    </source>
</evidence>
<sequence>MRPHSPRSRAPDRGATDLAKHLVRSVDRPFDPVAVTRHPIDERQQGLSPDES</sequence>
<organism evidence="2 3">
    <name type="scientific">Sandaracinus amylolyticus</name>
    <dbReference type="NCBI Taxonomy" id="927083"/>
    <lineage>
        <taxon>Bacteria</taxon>
        <taxon>Pseudomonadati</taxon>
        <taxon>Myxococcota</taxon>
        <taxon>Polyangia</taxon>
        <taxon>Polyangiales</taxon>
        <taxon>Sandaracinaceae</taxon>
        <taxon>Sandaracinus</taxon>
    </lineage>
</organism>
<feature type="region of interest" description="Disordered" evidence="1">
    <location>
        <begin position="29"/>
        <end position="52"/>
    </location>
</feature>
<name>A0A0F6VZF2_9BACT</name>
<keyword evidence="3" id="KW-1185">Reference proteome</keyword>
<dbReference type="AlphaFoldDB" id="A0A0F6VZF2"/>
<dbReference type="KEGG" id="samy:DB32_000526"/>
<protein>
    <submittedName>
        <fullName evidence="2">Uncharacterized protein</fullName>
    </submittedName>
</protein>
<dbReference type="Proteomes" id="UP000034883">
    <property type="component" value="Chromosome"/>
</dbReference>
<gene>
    <name evidence="2" type="ORF">DB32_000526</name>
</gene>